<keyword evidence="1" id="KW-0378">Hydrolase</keyword>
<dbReference type="InterPro" id="IPR041492">
    <property type="entry name" value="HAD_2"/>
</dbReference>
<dbReference type="Pfam" id="PF13419">
    <property type="entry name" value="HAD_2"/>
    <property type="match status" value="1"/>
</dbReference>
<dbReference type="OrthoDB" id="9807630at2"/>
<dbReference type="InterPro" id="IPR050155">
    <property type="entry name" value="HAD-like_hydrolase_sf"/>
</dbReference>
<comment type="caution">
    <text evidence="1">The sequence shown here is derived from an EMBL/GenBank/DDBJ whole genome shotgun (WGS) entry which is preliminary data.</text>
</comment>
<dbReference type="RefSeq" id="WP_118365504.1">
    <property type="nucleotide sequence ID" value="NZ_CAJKGD010000001.1"/>
</dbReference>
<organism evidence="1 2">
    <name type="scientific">Amedibacillus dolichus</name>
    <dbReference type="NCBI Taxonomy" id="31971"/>
    <lineage>
        <taxon>Bacteria</taxon>
        <taxon>Bacillati</taxon>
        <taxon>Bacillota</taxon>
        <taxon>Erysipelotrichia</taxon>
        <taxon>Erysipelotrichales</taxon>
        <taxon>Erysipelotrichaceae</taxon>
        <taxon>Amedibacillus</taxon>
    </lineage>
</organism>
<dbReference type="EMBL" id="QRPK01000018">
    <property type="protein sequence ID" value="RHM12057.1"/>
    <property type="molecule type" value="Genomic_DNA"/>
</dbReference>
<dbReference type="SFLD" id="SFLDS00003">
    <property type="entry name" value="Haloacid_Dehalogenase"/>
    <property type="match status" value="1"/>
</dbReference>
<keyword evidence="2" id="KW-1185">Reference proteome</keyword>
<evidence type="ECO:0000313" key="2">
    <source>
        <dbReference type="Proteomes" id="UP000284868"/>
    </source>
</evidence>
<accession>A0A415PH88</accession>
<name>A0A415PH88_9FIRM</name>
<dbReference type="SFLD" id="SFLDG01129">
    <property type="entry name" value="C1.5:_HAD__Beta-PGM__Phosphata"/>
    <property type="match status" value="1"/>
</dbReference>
<protein>
    <submittedName>
        <fullName evidence="1">HAD family hydrolase</fullName>
    </submittedName>
</protein>
<evidence type="ECO:0000313" key="1">
    <source>
        <dbReference type="EMBL" id="RHM12057.1"/>
    </source>
</evidence>
<dbReference type="Proteomes" id="UP000284868">
    <property type="component" value="Unassembled WGS sequence"/>
</dbReference>
<dbReference type="InterPro" id="IPR023198">
    <property type="entry name" value="PGP-like_dom2"/>
</dbReference>
<dbReference type="GO" id="GO:0005829">
    <property type="term" value="C:cytosol"/>
    <property type="evidence" value="ECO:0007669"/>
    <property type="project" value="TreeGrafter"/>
</dbReference>
<reference evidence="1 2" key="1">
    <citation type="submission" date="2018-08" db="EMBL/GenBank/DDBJ databases">
        <title>A genome reference for cultivated species of the human gut microbiota.</title>
        <authorList>
            <person name="Zou Y."/>
            <person name="Xue W."/>
            <person name="Luo G."/>
        </authorList>
    </citation>
    <scope>NUCLEOTIDE SEQUENCE [LARGE SCALE GENOMIC DNA]</scope>
    <source>
        <strain evidence="1 2">AF35-6BH</strain>
    </source>
</reference>
<sequence>MKIKHIIWDWNGTLLDDLDVSMAALNEVLKSEQLPLVLDKEEYRQYFQFPVIKYYEKVGFDFAKTPFDVLAKRYMDYYQPHSFACPLHEGAIELLKDCREKGIHQSLLSAAKLDFLFRQIDHYGIRSYFEHICGLDNIHAHSKAELAKAFVSKNHFDRSCTVFIGDSVHDYEVASYAGCRCILIANGHEHISKLEACATPVLKDINELKKLLSAV</sequence>
<dbReference type="GO" id="GO:0006281">
    <property type="term" value="P:DNA repair"/>
    <property type="evidence" value="ECO:0007669"/>
    <property type="project" value="TreeGrafter"/>
</dbReference>
<dbReference type="SUPFAM" id="SSF56784">
    <property type="entry name" value="HAD-like"/>
    <property type="match status" value="1"/>
</dbReference>
<gene>
    <name evidence="1" type="ORF">DWZ83_05005</name>
</gene>
<dbReference type="PANTHER" id="PTHR43434:SF1">
    <property type="entry name" value="PHOSPHOGLYCOLATE PHOSPHATASE"/>
    <property type="match status" value="1"/>
</dbReference>
<dbReference type="Gene3D" id="3.40.50.1000">
    <property type="entry name" value="HAD superfamily/HAD-like"/>
    <property type="match status" value="1"/>
</dbReference>
<dbReference type="InterPro" id="IPR036412">
    <property type="entry name" value="HAD-like_sf"/>
</dbReference>
<dbReference type="Gene3D" id="1.10.150.240">
    <property type="entry name" value="Putative phosphatase, domain 2"/>
    <property type="match status" value="1"/>
</dbReference>
<dbReference type="PANTHER" id="PTHR43434">
    <property type="entry name" value="PHOSPHOGLYCOLATE PHOSPHATASE"/>
    <property type="match status" value="1"/>
</dbReference>
<dbReference type="InterPro" id="IPR023214">
    <property type="entry name" value="HAD_sf"/>
</dbReference>
<dbReference type="AlphaFoldDB" id="A0A415PH88"/>
<proteinExistence type="predicted"/>
<dbReference type="GO" id="GO:0008967">
    <property type="term" value="F:phosphoglycolate phosphatase activity"/>
    <property type="evidence" value="ECO:0007669"/>
    <property type="project" value="TreeGrafter"/>
</dbReference>